<dbReference type="InterPro" id="IPR008969">
    <property type="entry name" value="CarboxyPept-like_regulatory"/>
</dbReference>
<comment type="subcellular location">
    <subcellularLocation>
        <location evidence="1 7">Cell outer membrane</location>
        <topology evidence="1 7">Multi-pass membrane protein</topology>
    </subcellularLocation>
</comment>
<evidence type="ECO:0000256" key="3">
    <source>
        <dbReference type="ARBA" id="ARBA00022452"/>
    </source>
</evidence>
<dbReference type="InterPro" id="IPR037066">
    <property type="entry name" value="Plug_dom_sf"/>
</dbReference>
<dbReference type="Pfam" id="PF07660">
    <property type="entry name" value="STN"/>
    <property type="match status" value="1"/>
</dbReference>
<evidence type="ECO:0000256" key="1">
    <source>
        <dbReference type="ARBA" id="ARBA00004571"/>
    </source>
</evidence>
<keyword evidence="4 7" id="KW-0812">Transmembrane</keyword>
<dbReference type="AlphaFoldDB" id="U2E3K8"/>
<comment type="similarity">
    <text evidence="7">Belongs to the TonB-dependent receptor family.</text>
</comment>
<dbReference type="NCBIfam" id="TIGR04057">
    <property type="entry name" value="SusC_RagA_signa"/>
    <property type="match status" value="1"/>
</dbReference>
<keyword evidence="9" id="KW-0675">Receptor</keyword>
<keyword evidence="5 7" id="KW-0472">Membrane</keyword>
<reference evidence="9 10" key="1">
    <citation type="submission" date="2013-08" db="EMBL/GenBank/DDBJ databases">
        <authorList>
            <person name="Weinstock G."/>
            <person name="Sodergren E."/>
            <person name="Wylie T."/>
            <person name="Fulton L."/>
            <person name="Fulton R."/>
            <person name="Fronick C."/>
            <person name="O'Laughlin M."/>
            <person name="Godfrey J."/>
            <person name="Miner T."/>
            <person name="Herter B."/>
            <person name="Appelbaum E."/>
            <person name="Cordes M."/>
            <person name="Lek S."/>
            <person name="Wollam A."/>
            <person name="Pepin K.H."/>
            <person name="Palsikar V.B."/>
            <person name="Mitreva M."/>
            <person name="Wilson R.K."/>
        </authorList>
    </citation>
    <scope>NUCLEOTIDE SEQUENCE [LARGE SCALE GENOMIC DNA]</scope>
    <source>
        <strain evidence="9 10">F0041</strain>
    </source>
</reference>
<dbReference type="InterPro" id="IPR023996">
    <property type="entry name" value="TonB-dep_OMP_SusC/RagA"/>
</dbReference>
<dbReference type="GO" id="GO:0009279">
    <property type="term" value="C:cell outer membrane"/>
    <property type="evidence" value="ECO:0007669"/>
    <property type="project" value="UniProtKB-SubCell"/>
</dbReference>
<dbReference type="Gene3D" id="2.170.130.10">
    <property type="entry name" value="TonB-dependent receptor, plug domain"/>
    <property type="match status" value="1"/>
</dbReference>
<proteinExistence type="inferred from homology"/>
<dbReference type="NCBIfam" id="TIGR04056">
    <property type="entry name" value="OMP_RagA_SusC"/>
    <property type="match status" value="1"/>
</dbReference>
<dbReference type="SUPFAM" id="SSF56935">
    <property type="entry name" value="Porins"/>
    <property type="match status" value="1"/>
</dbReference>
<dbReference type="SUPFAM" id="SSF49464">
    <property type="entry name" value="Carboxypeptidase regulatory domain-like"/>
    <property type="match status" value="1"/>
</dbReference>
<keyword evidence="3 7" id="KW-1134">Transmembrane beta strand</keyword>
<accession>U2E3K8</accession>
<dbReference type="InterPro" id="IPR011662">
    <property type="entry name" value="Secretin/TonB_short_N"/>
</dbReference>
<dbReference type="InterPro" id="IPR039426">
    <property type="entry name" value="TonB-dep_rcpt-like"/>
</dbReference>
<gene>
    <name evidence="9" type="ORF">HMPREF1981_00372</name>
</gene>
<keyword evidence="6 7" id="KW-0998">Cell outer membrane</keyword>
<dbReference type="Gene3D" id="2.40.170.20">
    <property type="entry name" value="TonB-dependent receptor, beta-barrel domain"/>
    <property type="match status" value="1"/>
</dbReference>
<evidence type="ECO:0000313" key="9">
    <source>
        <dbReference type="EMBL" id="ERI88727.1"/>
    </source>
</evidence>
<dbReference type="InterPro" id="IPR023997">
    <property type="entry name" value="TonB-dep_OMP_SusC/RagA_CS"/>
</dbReference>
<dbReference type="EMBL" id="AWSV01000025">
    <property type="protein sequence ID" value="ERI88727.1"/>
    <property type="molecule type" value="Genomic_DNA"/>
</dbReference>
<dbReference type="HOGENOM" id="CLU_004317_1_1_10"/>
<dbReference type="Gene3D" id="2.60.40.1120">
    <property type="entry name" value="Carboxypeptidase-like, regulatory domain"/>
    <property type="match status" value="1"/>
</dbReference>
<sequence>MFMMKNKLWYLQVVRKMRFSFATALIVGVLGNIPGKVMAQQLKFSLKKEQATIESIIQEIERQSKYTFFYSDNQVRLHKKVSIDVENASIEKILDNILNDTEYKYRIVDNQVIISLSDTFKENSRKTLQKEVKQWISGKVTDATGEPVIGASVVEKGTSNGTVTDLQGEFVLFVDNNTVSIEVSYIGYRQQIVKTETGKFLNILLIEDAKALEEVVVIGYGSQKKVNVIGSISTVDSKKLESRSVPSISNMLTGQLSGVTIKQSSGNPGADEGTIRVRGVGSFGATPSPLVLIDGLPGSLNDLNPVDIESISVLKDASSAAIYGSRAANGVILVKTKGGQKGKANVSYNGYIGFNKASALPDMCDSWEYAELYNKAIGKESFSQDEIRKLKEGTDPYNYPNEHYLDMLLDNKGLQTGHELTVSGGNEKTQYMLSFGYVRQNGLMEHNYYERYNGRVNLTTELVKNIKLTARLGGIASKRYEPSTPGALDNAGFKSFTSNALRFPGLWATKLENGTYGQGPKLQGTPLSWLESGSFYNENADKFTTNIELAYTPLKSLILKAIGGYNYTNGQVRHYRSEMEITSGKKLGPSSLYDNMRKTTYKTFQAIAEYNNSFHKHNFSVLGGYTWEDESNRYVGGMRNNFPSDEVPYLDAGGADGQTNEGNGYDWAIMSFFGRFTYNYDQRYLFESTVRYDGSSRFPSDSKFGLFPSVALGWRLSEETFFKESESLNFINNLKLKASYGTLGNNNIGNYPYQSTYTLNKSMNYIFGGVYTQGAAVTTYVDPRLKWEKTRTADIGFETSLWDNKLTFSSIYFYRKTSDILYKPSASYSAIFGLSVSEVNTGTLENKGLEFELGHQNSVRGVNYHINANFSIIKNKVISLGVGNVEQPNGMVGNGSNLFIGYPMEMYYGYKTDGVFLSDDEVSKWSNQSKIAPNAKAGDLRYLDLHGNDGAVTEADKTYLGSRIPKYTFGLSLGAEYKGFDFNMLLQGVAKVKGLLTNYAGYAFFQEGSIQKWQARETWTNNQESRYPKYPRLEVMSNAGSINTLTSDFWILDASYLKIRNVQLGYTLPSQVTRKFACSNLRLYISLDNPVSFSKYRKGWDPEINTSGDYYPILSTYSFGLTLKF</sequence>
<dbReference type="FunFam" id="2.170.130.10:FF:000003">
    <property type="entry name" value="SusC/RagA family TonB-linked outer membrane protein"/>
    <property type="match status" value="1"/>
</dbReference>
<organism evidence="9 10">
    <name type="scientific">Bacteroides pyogenes F0041</name>
    <dbReference type="NCBI Taxonomy" id="1321819"/>
    <lineage>
        <taxon>Bacteria</taxon>
        <taxon>Pseudomonadati</taxon>
        <taxon>Bacteroidota</taxon>
        <taxon>Bacteroidia</taxon>
        <taxon>Bacteroidales</taxon>
        <taxon>Bacteroidaceae</taxon>
        <taxon>Bacteroides</taxon>
    </lineage>
</organism>
<comment type="caution">
    <text evidence="9">The sequence shown here is derived from an EMBL/GenBank/DDBJ whole genome shotgun (WGS) entry which is preliminary data.</text>
</comment>
<dbReference type="Pfam" id="PF07715">
    <property type="entry name" value="Plug"/>
    <property type="match status" value="1"/>
</dbReference>
<dbReference type="Pfam" id="PF13715">
    <property type="entry name" value="CarbopepD_reg_2"/>
    <property type="match status" value="1"/>
</dbReference>
<evidence type="ECO:0000256" key="2">
    <source>
        <dbReference type="ARBA" id="ARBA00022448"/>
    </source>
</evidence>
<evidence type="ECO:0000256" key="5">
    <source>
        <dbReference type="ARBA" id="ARBA00023136"/>
    </source>
</evidence>
<dbReference type="InterPro" id="IPR012910">
    <property type="entry name" value="Plug_dom"/>
</dbReference>
<feature type="domain" description="Secretin/TonB short N-terminal" evidence="8">
    <location>
        <begin position="66"/>
        <end position="117"/>
    </location>
</feature>
<protein>
    <submittedName>
        <fullName evidence="9">TonB-dependent receptor plug domain protein</fullName>
    </submittedName>
</protein>
<dbReference type="SMART" id="SM00965">
    <property type="entry name" value="STN"/>
    <property type="match status" value="1"/>
</dbReference>
<keyword evidence="2 7" id="KW-0813">Transport</keyword>
<dbReference type="OrthoDB" id="9768177at2"/>
<evidence type="ECO:0000256" key="6">
    <source>
        <dbReference type="ARBA" id="ARBA00023237"/>
    </source>
</evidence>
<dbReference type="Gene3D" id="3.55.50.30">
    <property type="match status" value="1"/>
</dbReference>
<evidence type="ECO:0000313" key="10">
    <source>
        <dbReference type="Proteomes" id="UP000016496"/>
    </source>
</evidence>
<name>U2E3K8_9BACE</name>
<evidence type="ECO:0000256" key="7">
    <source>
        <dbReference type="PROSITE-ProRule" id="PRU01360"/>
    </source>
</evidence>
<dbReference type="InterPro" id="IPR036942">
    <property type="entry name" value="Beta-barrel_TonB_sf"/>
</dbReference>
<dbReference type="Proteomes" id="UP000016496">
    <property type="component" value="Unassembled WGS sequence"/>
</dbReference>
<evidence type="ECO:0000259" key="8">
    <source>
        <dbReference type="SMART" id="SM00965"/>
    </source>
</evidence>
<dbReference type="PATRIC" id="fig|1321819.3.peg.351"/>
<dbReference type="PROSITE" id="PS52016">
    <property type="entry name" value="TONB_DEPENDENT_REC_3"/>
    <property type="match status" value="1"/>
</dbReference>
<evidence type="ECO:0000256" key="4">
    <source>
        <dbReference type="ARBA" id="ARBA00022692"/>
    </source>
</evidence>